<feature type="compositionally biased region" description="Low complexity" evidence="8">
    <location>
        <begin position="346"/>
        <end position="361"/>
    </location>
</feature>
<evidence type="ECO:0000256" key="3">
    <source>
        <dbReference type="ARBA" id="ARBA00022801"/>
    </source>
</evidence>
<keyword evidence="6" id="KW-0961">Cell wall biogenesis/degradation</keyword>
<feature type="compositionally biased region" description="Low complexity" evidence="8">
    <location>
        <begin position="77"/>
        <end position="112"/>
    </location>
</feature>
<keyword evidence="3" id="KW-0378">Hydrolase</keyword>
<evidence type="ECO:0000313" key="10">
    <source>
        <dbReference type="EMBL" id="MFH8550133.1"/>
    </source>
</evidence>
<feature type="compositionally biased region" description="Gly residues" evidence="8">
    <location>
        <begin position="192"/>
        <end position="204"/>
    </location>
</feature>
<evidence type="ECO:0000256" key="7">
    <source>
        <dbReference type="RuleBase" id="RU004016"/>
    </source>
</evidence>
<feature type="domain" description="Peptidase S11 D-alanyl-D-alanine carboxypeptidase A N-terminal" evidence="9">
    <location>
        <begin position="650"/>
        <end position="843"/>
    </location>
</feature>
<keyword evidence="11" id="KW-1185">Reference proteome</keyword>
<sequence length="984" mass="97821">MGPTVFWRNGNASGMAYEEASVAGETPDRSKQRKSSGNPTGSEPSVPAQAPEERDPRLAVAREVPAAREDRATAVFSTKAVKDAAAADSGSSGTSGASGASAEGAKGAGSEPKGAENGDARLRAAVAAWVATADEETPEDAEKAPESGAADEDASAGAGAGAGGGEGSSGDSDSGADSETGADDVAESAGGSSAGPEGGKGSSGGADSDADSETGAAGSDSDSETGSDSDTGADDATDSPGGASDGPVGAKGSSGDAGDAGATEGAASEPVDGEGPAEKSDSGEADAGDEAADAADSGADEPAKAEGPADEAADAVSGEAAAADAAAATDGPAGDADAADDEPADAENSADAADSVEDAVPGSSDKPAVGKTPSWATGAADKAPGAKPADSKPADSKTGADKAGTAKAGGKDAEGEPPATGVDQATAVFKLPPKGKAVDQPTTMLKVGDHKAGTGKKSEPGDPADKADDKADDKAEAKPAAKPGAKPEADAERTSKFVALKPLDDASSSRTLPPAAPATKASTPAKAPTPESAPTPGTGNAGPERTTQQPLPPRPPLDLLAELTNTPPPPETPVRTVVRRVKVWTPLVLLLLIVFAVVQAVRPLPTPTLTLTAKETVSFEGEKPSMPWPGEGQAAMDVNGIGTFGTSGDQKPVPIASIAKVMTVYLVLRDHPLKPGNNGPDIPVDAAAEKHYETGKAENESVVKVSEGQKIKQYEALQAVMLPSANNIAKLLARWDTKSDSEDEFVAKMNKTAKELGMKNTHYTDPSGLDKTTVSTAEDLVKLGRAAMEDPVFNEISRQPSYKDLNGDKQNNFFGLVPTVAIGIKTGTTTAAGGNILFAAEQKVGGETRTIIGAALGQYGNNGTANIDEVTGVTRKLIEAGQGALKAKTIVKKGDVVGEVDDGLGGTTPVVATKDVSAAGWSGLTVKLKLGDKAGQSVPHSAKAGTKVGVLSVGDGKDGAVEVPVALQKDLAEPSFGAKLTRVG</sequence>
<evidence type="ECO:0000313" key="11">
    <source>
        <dbReference type="Proteomes" id="UP001610818"/>
    </source>
</evidence>
<comment type="caution">
    <text evidence="10">The sequence shown here is derived from an EMBL/GenBank/DDBJ whole genome shotgun (WGS) entry which is preliminary data.</text>
</comment>
<feature type="compositionally biased region" description="Low complexity" evidence="8">
    <location>
        <begin position="376"/>
        <end position="388"/>
    </location>
</feature>
<comment type="similarity">
    <text evidence="1 7">Belongs to the peptidase S11 family.</text>
</comment>
<proteinExistence type="inferred from homology"/>
<evidence type="ECO:0000256" key="6">
    <source>
        <dbReference type="ARBA" id="ARBA00023316"/>
    </source>
</evidence>
<dbReference type="EMBL" id="JBIRGQ010000007">
    <property type="protein sequence ID" value="MFH8550133.1"/>
    <property type="molecule type" value="Genomic_DNA"/>
</dbReference>
<evidence type="ECO:0000256" key="1">
    <source>
        <dbReference type="ARBA" id="ARBA00007164"/>
    </source>
</evidence>
<protein>
    <submittedName>
        <fullName evidence="10">D-alanyl-D-alanine carboxypeptidase</fullName>
    </submittedName>
</protein>
<feature type="compositionally biased region" description="Low complexity" evidence="8">
    <location>
        <begin position="314"/>
        <end position="336"/>
    </location>
</feature>
<reference evidence="10 11" key="1">
    <citation type="submission" date="2024-10" db="EMBL/GenBank/DDBJ databases">
        <title>The Natural Products Discovery Center: Release of the First 8490 Sequenced Strains for Exploring Actinobacteria Biosynthetic Diversity.</title>
        <authorList>
            <person name="Kalkreuter E."/>
            <person name="Kautsar S.A."/>
            <person name="Yang D."/>
            <person name="Bader C.D."/>
            <person name="Teijaro C.N."/>
            <person name="Fluegel L."/>
            <person name="Davis C.M."/>
            <person name="Simpson J.R."/>
            <person name="Lauterbach L."/>
            <person name="Steele A.D."/>
            <person name="Gui C."/>
            <person name="Meng S."/>
            <person name="Li G."/>
            <person name="Viehrig K."/>
            <person name="Ye F."/>
            <person name="Su P."/>
            <person name="Kiefer A.F."/>
            <person name="Nichols A."/>
            <person name="Cepeda A.J."/>
            <person name="Yan W."/>
            <person name="Fan B."/>
            <person name="Jiang Y."/>
            <person name="Adhikari A."/>
            <person name="Zheng C.-J."/>
            <person name="Schuster L."/>
            <person name="Cowan T.M."/>
            <person name="Smanski M.J."/>
            <person name="Chevrette M.G."/>
            <person name="De Carvalho L.P.S."/>
            <person name="Shen B."/>
        </authorList>
    </citation>
    <scope>NUCLEOTIDE SEQUENCE [LARGE SCALE GENOMIC DNA]</scope>
    <source>
        <strain evidence="10 11">NPDC017990</strain>
    </source>
</reference>
<feature type="compositionally biased region" description="Low complexity" evidence="8">
    <location>
        <begin position="517"/>
        <end position="536"/>
    </location>
</feature>
<name>A0ABW7QYQ0_9ACTN</name>
<keyword evidence="5" id="KW-0573">Peptidoglycan synthesis</keyword>
<evidence type="ECO:0000256" key="5">
    <source>
        <dbReference type="ARBA" id="ARBA00022984"/>
    </source>
</evidence>
<dbReference type="Proteomes" id="UP001610818">
    <property type="component" value="Unassembled WGS sequence"/>
</dbReference>
<feature type="compositionally biased region" description="Gly residues" evidence="8">
    <location>
        <begin position="158"/>
        <end position="168"/>
    </location>
</feature>
<feature type="compositionally biased region" description="Low complexity" evidence="8">
    <location>
        <begin position="238"/>
        <end position="269"/>
    </location>
</feature>
<feature type="compositionally biased region" description="Acidic residues" evidence="8">
    <location>
        <begin position="174"/>
        <end position="186"/>
    </location>
</feature>
<dbReference type="PANTHER" id="PTHR21581:SF33">
    <property type="entry name" value="D-ALANYL-D-ALANINE CARBOXYPEPTIDASE DACB"/>
    <property type="match status" value="1"/>
</dbReference>
<keyword evidence="10" id="KW-0121">Carboxypeptidase</keyword>
<dbReference type="PANTHER" id="PTHR21581">
    <property type="entry name" value="D-ALANYL-D-ALANINE CARBOXYPEPTIDASE"/>
    <property type="match status" value="1"/>
</dbReference>
<keyword evidence="10" id="KW-0645">Protease</keyword>
<dbReference type="Gene3D" id="3.40.710.10">
    <property type="entry name" value="DD-peptidase/beta-lactamase superfamily"/>
    <property type="match status" value="1"/>
</dbReference>
<evidence type="ECO:0000256" key="4">
    <source>
        <dbReference type="ARBA" id="ARBA00022960"/>
    </source>
</evidence>
<dbReference type="PRINTS" id="PR00725">
    <property type="entry name" value="DADACBPTASE1"/>
</dbReference>
<feature type="compositionally biased region" description="Low complexity" evidence="8">
    <location>
        <begin position="123"/>
        <end position="132"/>
    </location>
</feature>
<feature type="compositionally biased region" description="Basic and acidic residues" evidence="8">
    <location>
        <begin position="113"/>
        <end position="122"/>
    </location>
</feature>
<organism evidence="10 11">
    <name type="scientific">Streptomyces longisporoflavus</name>
    <dbReference type="NCBI Taxonomy" id="28044"/>
    <lineage>
        <taxon>Bacteria</taxon>
        <taxon>Bacillati</taxon>
        <taxon>Actinomycetota</taxon>
        <taxon>Actinomycetes</taxon>
        <taxon>Kitasatosporales</taxon>
        <taxon>Streptomycetaceae</taxon>
        <taxon>Streptomyces</taxon>
    </lineage>
</organism>
<feature type="region of interest" description="Disordered" evidence="8">
    <location>
        <begin position="1"/>
        <end position="571"/>
    </location>
</feature>
<keyword evidence="2" id="KW-0732">Signal</keyword>
<dbReference type="SUPFAM" id="SSF56601">
    <property type="entry name" value="beta-lactamase/transpeptidase-like"/>
    <property type="match status" value="1"/>
</dbReference>
<evidence type="ECO:0000256" key="2">
    <source>
        <dbReference type="ARBA" id="ARBA00022729"/>
    </source>
</evidence>
<dbReference type="GO" id="GO:0004180">
    <property type="term" value="F:carboxypeptidase activity"/>
    <property type="evidence" value="ECO:0007669"/>
    <property type="project" value="UniProtKB-KW"/>
</dbReference>
<gene>
    <name evidence="10" type="ORF">ACH4F9_34530</name>
</gene>
<feature type="compositionally biased region" description="Acidic residues" evidence="8">
    <location>
        <begin position="221"/>
        <end position="237"/>
    </location>
</feature>
<dbReference type="Pfam" id="PF00768">
    <property type="entry name" value="Peptidase_S11"/>
    <property type="match status" value="1"/>
</dbReference>
<evidence type="ECO:0000256" key="8">
    <source>
        <dbReference type="SAM" id="MobiDB-lite"/>
    </source>
</evidence>
<keyword evidence="4" id="KW-0133">Cell shape</keyword>
<feature type="compositionally biased region" description="Basic and acidic residues" evidence="8">
    <location>
        <begin position="389"/>
        <end position="400"/>
    </location>
</feature>
<feature type="compositionally biased region" description="Acidic residues" evidence="8">
    <location>
        <begin position="283"/>
        <end position="293"/>
    </location>
</feature>
<dbReference type="InterPro" id="IPR018044">
    <property type="entry name" value="Peptidase_S11"/>
</dbReference>
<accession>A0ABW7QYQ0</accession>
<feature type="compositionally biased region" description="Basic and acidic residues" evidence="8">
    <location>
        <begin position="447"/>
        <end position="495"/>
    </location>
</feature>
<dbReference type="RefSeq" id="WP_397716468.1">
    <property type="nucleotide sequence ID" value="NZ_JBIRGN010000007.1"/>
</dbReference>
<dbReference type="InterPro" id="IPR012338">
    <property type="entry name" value="Beta-lactam/transpept-like"/>
</dbReference>
<evidence type="ECO:0000259" key="9">
    <source>
        <dbReference type="Pfam" id="PF00768"/>
    </source>
</evidence>
<dbReference type="InterPro" id="IPR001967">
    <property type="entry name" value="Peptidase_S11_N"/>
</dbReference>